<reference evidence="1" key="1">
    <citation type="journal article" date="2014" name="Front. Microbiol.">
        <title>High frequency of phylogenetically diverse reductive dehalogenase-homologous genes in deep subseafloor sedimentary metagenomes.</title>
        <authorList>
            <person name="Kawai M."/>
            <person name="Futagami T."/>
            <person name="Toyoda A."/>
            <person name="Takaki Y."/>
            <person name="Nishi S."/>
            <person name="Hori S."/>
            <person name="Arai W."/>
            <person name="Tsubouchi T."/>
            <person name="Morono Y."/>
            <person name="Uchiyama I."/>
            <person name="Ito T."/>
            <person name="Fujiyama A."/>
            <person name="Inagaki F."/>
            <person name="Takami H."/>
        </authorList>
    </citation>
    <scope>NUCLEOTIDE SEQUENCE</scope>
    <source>
        <strain evidence="1">Expedition CK06-06</strain>
    </source>
</reference>
<organism evidence="1">
    <name type="scientific">marine sediment metagenome</name>
    <dbReference type="NCBI Taxonomy" id="412755"/>
    <lineage>
        <taxon>unclassified sequences</taxon>
        <taxon>metagenomes</taxon>
        <taxon>ecological metagenomes</taxon>
    </lineage>
</organism>
<accession>X1TXJ3</accession>
<dbReference type="AlphaFoldDB" id="X1TXJ3"/>
<evidence type="ECO:0000313" key="1">
    <source>
        <dbReference type="EMBL" id="GAI96081.1"/>
    </source>
</evidence>
<name>X1TXJ3_9ZZZZ</name>
<dbReference type="EMBL" id="BARW01020818">
    <property type="protein sequence ID" value="GAI96081.1"/>
    <property type="molecule type" value="Genomic_DNA"/>
</dbReference>
<protein>
    <submittedName>
        <fullName evidence="1">Uncharacterized protein</fullName>
    </submittedName>
</protein>
<comment type="caution">
    <text evidence="1">The sequence shown here is derived from an EMBL/GenBank/DDBJ whole genome shotgun (WGS) entry which is preliminary data.</text>
</comment>
<gene>
    <name evidence="1" type="ORF">S12H4_35097</name>
</gene>
<sequence length="35" mass="4017">MKKNIFLLLTIALSILLSACELNRVKFGEVRMMYG</sequence>
<proteinExistence type="predicted"/>
<feature type="non-terminal residue" evidence="1">
    <location>
        <position position="35"/>
    </location>
</feature>
<dbReference type="PROSITE" id="PS51257">
    <property type="entry name" value="PROKAR_LIPOPROTEIN"/>
    <property type="match status" value="1"/>
</dbReference>